<proteinExistence type="predicted"/>
<name>X0RY88_9ZZZZ</name>
<gene>
    <name evidence="2" type="ORF">S01H1_15494</name>
</gene>
<feature type="non-terminal residue" evidence="2">
    <location>
        <position position="1"/>
    </location>
</feature>
<feature type="non-terminal residue" evidence="2">
    <location>
        <position position="379"/>
    </location>
</feature>
<organism evidence="2">
    <name type="scientific">marine sediment metagenome</name>
    <dbReference type="NCBI Taxonomy" id="412755"/>
    <lineage>
        <taxon>unclassified sequences</taxon>
        <taxon>metagenomes</taxon>
        <taxon>ecological metagenomes</taxon>
    </lineage>
</organism>
<sequence>IIISDKEPGDEPSPELEWVEKFFEYNDLDREVAQEFAKEAEIEGKIALKLAIEEDKEEDAEEVDEEDKKWRVSVRFISWLDKKYKVETNPQDYLDYQKLEWKETGTTKKETLEAKEFVYKKFGGRIMNPNEAAPKIMKCLPQIEGFDKALWDWRNINHIFASPVLYAECEDKTEVGLMLDAFDNKNFKLKKFLAGTAKLGFIKLDVGGIDSIEKEIADLAKVISGTTGVPVHWLGFVDLMSNRATAEDLINMINGATTKERQTWIGAYEEVIKKAMVMWNNAAQKGMGKEKQLDPDKIKVDIPIITKVHYDRLEKIFLPAVIAGKISDEAWLAMIPGLDVKAEMKRKEDREKSEIEQVKRDNEDLKTRELEQNLLGKKE</sequence>
<dbReference type="AlphaFoldDB" id="X0RY88"/>
<dbReference type="EMBL" id="BARS01008086">
    <property type="protein sequence ID" value="GAF73763.1"/>
    <property type="molecule type" value="Genomic_DNA"/>
</dbReference>
<comment type="caution">
    <text evidence="2">The sequence shown here is derived from an EMBL/GenBank/DDBJ whole genome shotgun (WGS) entry which is preliminary data.</text>
</comment>
<feature type="region of interest" description="Disordered" evidence="1">
    <location>
        <begin position="345"/>
        <end position="379"/>
    </location>
</feature>
<evidence type="ECO:0000313" key="2">
    <source>
        <dbReference type="EMBL" id="GAF73763.1"/>
    </source>
</evidence>
<reference evidence="2" key="1">
    <citation type="journal article" date="2014" name="Front. Microbiol.">
        <title>High frequency of phylogenetically diverse reductive dehalogenase-homologous genes in deep subseafloor sedimentary metagenomes.</title>
        <authorList>
            <person name="Kawai M."/>
            <person name="Futagami T."/>
            <person name="Toyoda A."/>
            <person name="Takaki Y."/>
            <person name="Nishi S."/>
            <person name="Hori S."/>
            <person name="Arai W."/>
            <person name="Tsubouchi T."/>
            <person name="Morono Y."/>
            <person name="Uchiyama I."/>
            <person name="Ito T."/>
            <person name="Fujiyama A."/>
            <person name="Inagaki F."/>
            <person name="Takami H."/>
        </authorList>
    </citation>
    <scope>NUCLEOTIDE SEQUENCE</scope>
    <source>
        <strain evidence="2">Expedition CK06-06</strain>
    </source>
</reference>
<protein>
    <recommendedName>
        <fullName evidence="3">Phage portal protein</fullName>
    </recommendedName>
</protein>
<evidence type="ECO:0000256" key="1">
    <source>
        <dbReference type="SAM" id="MobiDB-lite"/>
    </source>
</evidence>
<accession>X0RY88</accession>
<evidence type="ECO:0008006" key="3">
    <source>
        <dbReference type="Google" id="ProtNLM"/>
    </source>
</evidence>